<evidence type="ECO:0000313" key="2">
    <source>
        <dbReference type="Proteomes" id="UP001066276"/>
    </source>
</evidence>
<dbReference type="Proteomes" id="UP001066276">
    <property type="component" value="Chromosome 1_1"/>
</dbReference>
<accession>A0AAV7WXN1</accession>
<gene>
    <name evidence="1" type="ORF">NDU88_006454</name>
</gene>
<reference evidence="1" key="1">
    <citation type="journal article" date="2022" name="bioRxiv">
        <title>Sequencing and chromosome-scale assembly of the giantPleurodeles waltlgenome.</title>
        <authorList>
            <person name="Brown T."/>
            <person name="Elewa A."/>
            <person name="Iarovenko S."/>
            <person name="Subramanian E."/>
            <person name="Araus A.J."/>
            <person name="Petzold A."/>
            <person name="Susuki M."/>
            <person name="Suzuki K.-i.T."/>
            <person name="Hayashi T."/>
            <person name="Toyoda A."/>
            <person name="Oliveira C."/>
            <person name="Osipova E."/>
            <person name="Leigh N.D."/>
            <person name="Simon A."/>
            <person name="Yun M.H."/>
        </authorList>
    </citation>
    <scope>NUCLEOTIDE SEQUENCE</scope>
    <source>
        <strain evidence="1">20211129_DDA</strain>
        <tissue evidence="1">Liver</tissue>
    </source>
</reference>
<keyword evidence="2" id="KW-1185">Reference proteome</keyword>
<feature type="non-terminal residue" evidence="1">
    <location>
        <position position="1"/>
    </location>
</feature>
<dbReference type="AlphaFoldDB" id="A0AAV7WXN1"/>
<protein>
    <submittedName>
        <fullName evidence="1">Uncharacterized protein</fullName>
    </submittedName>
</protein>
<dbReference type="EMBL" id="JANPWB010000001">
    <property type="protein sequence ID" value="KAJ1218883.1"/>
    <property type="molecule type" value="Genomic_DNA"/>
</dbReference>
<comment type="caution">
    <text evidence="1">The sequence shown here is derived from an EMBL/GenBank/DDBJ whole genome shotgun (WGS) entry which is preliminary data.</text>
</comment>
<name>A0AAV7WXN1_PLEWA</name>
<organism evidence="1 2">
    <name type="scientific">Pleurodeles waltl</name>
    <name type="common">Iberian ribbed newt</name>
    <dbReference type="NCBI Taxonomy" id="8319"/>
    <lineage>
        <taxon>Eukaryota</taxon>
        <taxon>Metazoa</taxon>
        <taxon>Chordata</taxon>
        <taxon>Craniata</taxon>
        <taxon>Vertebrata</taxon>
        <taxon>Euteleostomi</taxon>
        <taxon>Amphibia</taxon>
        <taxon>Batrachia</taxon>
        <taxon>Caudata</taxon>
        <taxon>Salamandroidea</taxon>
        <taxon>Salamandridae</taxon>
        <taxon>Pleurodelinae</taxon>
        <taxon>Pleurodeles</taxon>
    </lineage>
</organism>
<sequence length="71" mass="8023">VPCCCLLYHLPQHQLLLQAVVQLQDWHHTVDGWYILLLSCSAPCCQPSKPLNLDTRGHPSSSNQALYHPSF</sequence>
<evidence type="ECO:0000313" key="1">
    <source>
        <dbReference type="EMBL" id="KAJ1218883.1"/>
    </source>
</evidence>
<proteinExistence type="predicted"/>
<feature type="non-terminal residue" evidence="1">
    <location>
        <position position="71"/>
    </location>
</feature>